<evidence type="ECO:0000313" key="2">
    <source>
        <dbReference type="EMBL" id="MBC8558207.1"/>
    </source>
</evidence>
<organism evidence="2 3">
    <name type="scientific">Jutongia hominis</name>
    <dbReference type="NCBI Taxonomy" id="2763664"/>
    <lineage>
        <taxon>Bacteria</taxon>
        <taxon>Bacillati</taxon>
        <taxon>Bacillota</taxon>
        <taxon>Clostridia</taxon>
        <taxon>Lachnospirales</taxon>
        <taxon>Lachnospiraceae</taxon>
        <taxon>Jutongia</taxon>
    </lineage>
</organism>
<gene>
    <name evidence="2" type="ORF">H8700_10885</name>
</gene>
<accession>A0ABR7MWN8</accession>
<dbReference type="InterPro" id="IPR007492">
    <property type="entry name" value="LytTR_DNA-bd_dom"/>
</dbReference>
<dbReference type="RefSeq" id="WP_408610859.1">
    <property type="nucleotide sequence ID" value="NZ_JACRSW010000035.1"/>
</dbReference>
<dbReference type="Gene3D" id="2.40.50.1020">
    <property type="entry name" value="LytTr DNA-binding domain"/>
    <property type="match status" value="1"/>
</dbReference>
<sequence length="67" mass="8005">MCFDKIITCNISIHKLLEVLPEEFYPLHRCYLVNTKYILSIRRFEVVLQTNDTLPIPAAQYSRIKKY</sequence>
<keyword evidence="3" id="KW-1185">Reference proteome</keyword>
<feature type="domain" description="HTH LytTR-type" evidence="1">
    <location>
        <begin position="4"/>
        <end position="66"/>
    </location>
</feature>
<reference evidence="2 3" key="1">
    <citation type="submission" date="2020-08" db="EMBL/GenBank/DDBJ databases">
        <title>Genome public.</title>
        <authorList>
            <person name="Liu C."/>
            <person name="Sun Q."/>
        </authorList>
    </citation>
    <scope>NUCLEOTIDE SEQUENCE [LARGE SCALE GENOMIC DNA]</scope>
    <source>
        <strain evidence="2 3">BX3</strain>
    </source>
</reference>
<dbReference type="Proteomes" id="UP000637513">
    <property type="component" value="Unassembled WGS sequence"/>
</dbReference>
<comment type="caution">
    <text evidence="2">The sequence shown here is derived from an EMBL/GenBank/DDBJ whole genome shotgun (WGS) entry which is preliminary data.</text>
</comment>
<proteinExistence type="predicted"/>
<dbReference type="Pfam" id="PF04397">
    <property type="entry name" value="LytTR"/>
    <property type="match status" value="1"/>
</dbReference>
<protein>
    <submittedName>
        <fullName evidence="2">LytTR family transcriptional regulator</fullName>
    </submittedName>
</protein>
<evidence type="ECO:0000313" key="3">
    <source>
        <dbReference type="Proteomes" id="UP000637513"/>
    </source>
</evidence>
<name>A0ABR7MWN8_9FIRM</name>
<evidence type="ECO:0000259" key="1">
    <source>
        <dbReference type="Pfam" id="PF04397"/>
    </source>
</evidence>
<dbReference type="EMBL" id="JACRSW010000035">
    <property type="protein sequence ID" value="MBC8558207.1"/>
    <property type="molecule type" value="Genomic_DNA"/>
</dbReference>